<name>A0AAN7ZQR6_9PEZI</name>
<comment type="caution">
    <text evidence="2">The sequence shown here is derived from an EMBL/GenBank/DDBJ whole genome shotgun (WGS) entry which is preliminary data.</text>
</comment>
<evidence type="ECO:0000313" key="2">
    <source>
        <dbReference type="EMBL" id="KAK5707522.1"/>
    </source>
</evidence>
<evidence type="ECO:0000313" key="3">
    <source>
        <dbReference type="Proteomes" id="UP001310594"/>
    </source>
</evidence>
<protein>
    <submittedName>
        <fullName evidence="2">Uncharacterized protein</fullName>
    </submittedName>
</protein>
<feature type="region of interest" description="Disordered" evidence="1">
    <location>
        <begin position="17"/>
        <end position="62"/>
    </location>
</feature>
<dbReference type="Proteomes" id="UP001310594">
    <property type="component" value="Unassembled WGS sequence"/>
</dbReference>
<gene>
    <name evidence="2" type="ORF">LTR97_000059</name>
</gene>
<dbReference type="EMBL" id="JAVRQU010000001">
    <property type="protein sequence ID" value="KAK5707522.1"/>
    <property type="molecule type" value="Genomic_DNA"/>
</dbReference>
<evidence type="ECO:0000256" key="1">
    <source>
        <dbReference type="SAM" id="MobiDB-lite"/>
    </source>
</evidence>
<dbReference type="AlphaFoldDB" id="A0AAN7ZQR6"/>
<organism evidence="2 3">
    <name type="scientific">Elasticomyces elasticus</name>
    <dbReference type="NCBI Taxonomy" id="574655"/>
    <lineage>
        <taxon>Eukaryota</taxon>
        <taxon>Fungi</taxon>
        <taxon>Dikarya</taxon>
        <taxon>Ascomycota</taxon>
        <taxon>Pezizomycotina</taxon>
        <taxon>Dothideomycetes</taxon>
        <taxon>Dothideomycetidae</taxon>
        <taxon>Mycosphaerellales</taxon>
        <taxon>Teratosphaeriaceae</taxon>
        <taxon>Elasticomyces</taxon>
    </lineage>
</organism>
<accession>A0AAN7ZQR6</accession>
<sequence>MPPIHINGVGGRMIRDDQIAGSRRDSDVVENLDRTRGRDERYRPLARERSKKPVEDRYGGTWADTHDREDRYRRMAREAPRTAATQSMHNVRVANGGITKHKSETARWRETKREGTRKHLTHGTKVPALKQSEENEYGLAGGARFVKGEGVSDLKTSGVGWIVKAAESFKEFAASESKRVKIEQGVMEDAKLLIKCEGGDQGAVKTEPLIKDDIAEKTKAEHIAQSRSRLREAMNDDEAKTIARFSVSGSKAAEDSRVQITVSCCTA</sequence>
<proteinExistence type="predicted"/>
<reference evidence="2" key="1">
    <citation type="submission" date="2023-08" db="EMBL/GenBank/DDBJ databases">
        <title>Black Yeasts Isolated from many extreme environments.</title>
        <authorList>
            <person name="Coleine C."/>
            <person name="Stajich J.E."/>
            <person name="Selbmann L."/>
        </authorList>
    </citation>
    <scope>NUCLEOTIDE SEQUENCE</scope>
    <source>
        <strain evidence="2">CCFEE 5810</strain>
    </source>
</reference>